<proteinExistence type="predicted"/>
<evidence type="ECO:0000313" key="2">
    <source>
        <dbReference type="EMBL" id="VYT26848.1"/>
    </source>
</evidence>
<dbReference type="EMBL" id="CACRST010000025">
    <property type="protein sequence ID" value="VYT26848.1"/>
    <property type="molecule type" value="Genomic_DNA"/>
</dbReference>
<reference evidence="2" key="1">
    <citation type="submission" date="2019-11" db="EMBL/GenBank/DDBJ databases">
        <authorList>
            <person name="Feng L."/>
        </authorList>
    </citation>
    <scope>NUCLEOTIDE SEQUENCE</scope>
    <source>
        <strain evidence="2">BgluceraseaLFYP119</strain>
    </source>
</reference>
<dbReference type="AlphaFoldDB" id="A0A6N2V9M5"/>
<accession>A0A6N2V9M5</accession>
<gene>
    <name evidence="2" type="ORF">BGLFYP119_02547</name>
</gene>
<feature type="transmembrane region" description="Helical" evidence="1">
    <location>
        <begin position="6"/>
        <end position="33"/>
    </location>
</feature>
<keyword evidence="1" id="KW-0472">Membrane</keyword>
<feature type="transmembrane region" description="Helical" evidence="1">
    <location>
        <begin position="77"/>
        <end position="98"/>
    </location>
</feature>
<dbReference type="RefSeq" id="WP_156355038.1">
    <property type="nucleotide sequence ID" value="NZ_CACRST010000025.1"/>
</dbReference>
<sequence>MWQQLFMGFLGLCAGIIVASGVAGLLIGLSIIPRYAGITRTADHVLLYEDMSLLGIVLGNLFYLFRLPLPAGNPFLMVLGVFSGFFLGGWILALAEVADMFPIFTRRIRLVFGLPIIILFIAAGKLTGSLLYYYFGWQ</sequence>
<name>A0A6N2V9M5_9FIRM</name>
<dbReference type="Pfam" id="PF13782">
    <property type="entry name" value="SpoVAB"/>
    <property type="match status" value="1"/>
</dbReference>
<evidence type="ECO:0000256" key="1">
    <source>
        <dbReference type="SAM" id="Phobius"/>
    </source>
</evidence>
<feature type="transmembrane region" description="Helical" evidence="1">
    <location>
        <begin position="45"/>
        <end position="65"/>
    </location>
</feature>
<protein>
    <recommendedName>
        <fullName evidence="3">Stage V sporulation protein AB</fullName>
    </recommendedName>
</protein>
<feature type="transmembrane region" description="Helical" evidence="1">
    <location>
        <begin position="110"/>
        <end position="135"/>
    </location>
</feature>
<dbReference type="InterPro" id="IPR020144">
    <property type="entry name" value="SpoVAB"/>
</dbReference>
<organism evidence="2">
    <name type="scientific">Blautia glucerasea</name>
    <dbReference type="NCBI Taxonomy" id="536633"/>
    <lineage>
        <taxon>Bacteria</taxon>
        <taxon>Bacillati</taxon>
        <taxon>Bacillota</taxon>
        <taxon>Clostridia</taxon>
        <taxon>Lachnospirales</taxon>
        <taxon>Lachnospiraceae</taxon>
        <taxon>Blautia</taxon>
    </lineage>
</organism>
<keyword evidence="1" id="KW-0812">Transmembrane</keyword>
<keyword evidence="1" id="KW-1133">Transmembrane helix</keyword>
<evidence type="ECO:0008006" key="3">
    <source>
        <dbReference type="Google" id="ProtNLM"/>
    </source>
</evidence>